<dbReference type="SMART" id="SM01371">
    <property type="entry name" value="TFIIA"/>
    <property type="match status" value="1"/>
</dbReference>
<evidence type="ECO:0000313" key="7">
    <source>
        <dbReference type="Proteomes" id="UP000321518"/>
    </source>
</evidence>
<dbReference type="GO" id="GO:0005672">
    <property type="term" value="C:transcription factor TFIIA complex"/>
    <property type="evidence" value="ECO:0007669"/>
    <property type="project" value="InterPro"/>
</dbReference>
<proteinExistence type="inferred from homology"/>
<dbReference type="CDD" id="cd07976">
    <property type="entry name" value="TFIIA_alpha_beta_like"/>
    <property type="match status" value="1"/>
</dbReference>
<feature type="compositionally biased region" description="Acidic residues" evidence="5">
    <location>
        <begin position="114"/>
        <end position="147"/>
    </location>
</feature>
<evidence type="ECO:0000313" key="6">
    <source>
        <dbReference type="EMBL" id="GEM08089.1"/>
    </source>
</evidence>
<evidence type="ECO:0000256" key="4">
    <source>
        <dbReference type="ARBA" id="ARBA00023242"/>
    </source>
</evidence>
<comment type="similarity">
    <text evidence="2">Belongs to the TFIIA subunit 1 family.</text>
</comment>
<dbReference type="Gene3D" id="2.30.18.10">
    <property type="entry name" value="Transcription factor IIA (TFIIA), beta-barrel domain"/>
    <property type="match status" value="1"/>
</dbReference>
<dbReference type="AlphaFoldDB" id="A0A511KCJ0"/>
<reference evidence="6 7" key="1">
    <citation type="submission" date="2019-07" db="EMBL/GenBank/DDBJ databases">
        <title>Rhodotorula toruloides NBRC10032 genome sequencing.</title>
        <authorList>
            <person name="Shida Y."/>
            <person name="Takaku H."/>
            <person name="Ogasawara W."/>
            <person name="Mori K."/>
        </authorList>
    </citation>
    <scope>NUCLEOTIDE SEQUENCE [LARGE SCALE GENOMIC DNA]</scope>
    <source>
        <strain evidence="6 7">NBRC10032</strain>
    </source>
</reference>
<evidence type="ECO:0000256" key="5">
    <source>
        <dbReference type="SAM" id="MobiDB-lite"/>
    </source>
</evidence>
<dbReference type="GO" id="GO:0006367">
    <property type="term" value="P:transcription initiation at RNA polymerase II promoter"/>
    <property type="evidence" value="ECO:0007669"/>
    <property type="project" value="InterPro"/>
</dbReference>
<dbReference type="PANTHER" id="PTHR12694:SF8">
    <property type="entry name" value="TRANSCRIPTION INITIATION FACTOR IIA SUBUNIT 1"/>
    <property type="match status" value="1"/>
</dbReference>
<dbReference type="Pfam" id="PF03153">
    <property type="entry name" value="TFIIA"/>
    <property type="match status" value="1"/>
</dbReference>
<evidence type="ECO:0000256" key="3">
    <source>
        <dbReference type="ARBA" id="ARBA00023163"/>
    </source>
</evidence>
<dbReference type="Gene3D" id="1.10.287.100">
    <property type="match status" value="1"/>
</dbReference>
<protein>
    <submittedName>
        <fullName evidence="6">Transcription factor TFIIA complex subunit Toa1</fullName>
    </submittedName>
</protein>
<sequence>MSNRQVPSVYRTIITDVTDSVRPEFDQLGIEEAVLQELVRLWELRLAQSRVADFTSDERMEPVATQFPMVSLQEKEREKKAKRAAEERLRRETKARKKLEASSSSDTKPKPDHETDEGAGDADEDAINSDLDDDDDDDLALDDEEGEQGGGDFVLALYEKVQRVKNKWKVTLKDGLASVNGREFIFAKCQGEFEF</sequence>
<keyword evidence="4" id="KW-0539">Nucleus</keyword>
<name>A0A511KCJ0_RHOTO</name>
<dbReference type="SUPFAM" id="SSF50784">
    <property type="entry name" value="Transcription factor IIA (TFIIA), beta-barrel domain"/>
    <property type="match status" value="1"/>
</dbReference>
<comment type="subcellular location">
    <subcellularLocation>
        <location evidence="1">Nucleus</location>
    </subcellularLocation>
</comment>
<feature type="region of interest" description="Disordered" evidence="5">
    <location>
        <begin position="65"/>
        <end position="147"/>
    </location>
</feature>
<dbReference type="SUPFAM" id="SSF47396">
    <property type="entry name" value="Transcription factor IIA (TFIIA), alpha-helical domain"/>
    <property type="match status" value="1"/>
</dbReference>
<gene>
    <name evidence="6" type="ORF">Rt10032_c04g2106</name>
</gene>
<accession>A0A511KCJ0</accession>
<feature type="compositionally biased region" description="Basic and acidic residues" evidence="5">
    <location>
        <begin position="73"/>
        <end position="92"/>
    </location>
</feature>
<dbReference type="InterPro" id="IPR004855">
    <property type="entry name" value="TFIIA_asu/bsu"/>
</dbReference>
<keyword evidence="3" id="KW-0804">Transcription</keyword>
<evidence type="ECO:0000256" key="2">
    <source>
        <dbReference type="ARBA" id="ARBA00010059"/>
    </source>
</evidence>
<dbReference type="OrthoDB" id="6275927at2759"/>
<dbReference type="EMBL" id="BJWK01000004">
    <property type="protein sequence ID" value="GEM08089.1"/>
    <property type="molecule type" value="Genomic_DNA"/>
</dbReference>
<evidence type="ECO:0000256" key="1">
    <source>
        <dbReference type="ARBA" id="ARBA00004123"/>
    </source>
</evidence>
<comment type="caution">
    <text evidence="6">The sequence shown here is derived from an EMBL/GenBank/DDBJ whole genome shotgun (WGS) entry which is preliminary data.</text>
</comment>
<organism evidence="6 7">
    <name type="scientific">Rhodotorula toruloides</name>
    <name type="common">Yeast</name>
    <name type="synonym">Rhodosporidium toruloides</name>
    <dbReference type="NCBI Taxonomy" id="5286"/>
    <lineage>
        <taxon>Eukaryota</taxon>
        <taxon>Fungi</taxon>
        <taxon>Dikarya</taxon>
        <taxon>Basidiomycota</taxon>
        <taxon>Pucciniomycotina</taxon>
        <taxon>Microbotryomycetes</taxon>
        <taxon>Sporidiobolales</taxon>
        <taxon>Sporidiobolaceae</taxon>
        <taxon>Rhodotorula</taxon>
    </lineage>
</organism>
<dbReference type="InterPro" id="IPR009088">
    <property type="entry name" value="TFIIA_b-brl"/>
</dbReference>
<dbReference type="Proteomes" id="UP000321518">
    <property type="component" value="Unassembled WGS sequence"/>
</dbReference>
<dbReference type="PANTHER" id="PTHR12694">
    <property type="entry name" value="TRANSCRIPTION INITIATION FACTOR IIA SUBUNIT 1"/>
    <property type="match status" value="1"/>
</dbReference>